<feature type="compositionally biased region" description="Basic residues" evidence="1">
    <location>
        <begin position="34"/>
        <end position="47"/>
    </location>
</feature>
<gene>
    <name evidence="2" type="ORF">B296_00055316</name>
</gene>
<sequence>MGEEGGKEKEAKEEGGHGGKEGKRGGGGRSGRMREKKKRWRRRKKSEHRGEIGSIERQWRRRRWHQFHMPHEERNPLRKTELDETARNGTIVKKREKNLVPPRAALPQFPRAICRPWVKNRPRDPSPAGNSFSTRGEKERGDVTLATSPLFFF</sequence>
<accession>A0A426Y044</accession>
<feature type="compositionally biased region" description="Basic residues" evidence="1">
    <location>
        <begin position="59"/>
        <end position="68"/>
    </location>
</feature>
<reference evidence="2 3" key="1">
    <citation type="journal article" date="2014" name="Agronomy (Basel)">
        <title>A Draft Genome Sequence for Ensete ventricosum, the Drought-Tolerant Tree Against Hunger.</title>
        <authorList>
            <person name="Harrison J."/>
            <person name="Moore K.A."/>
            <person name="Paszkiewicz K."/>
            <person name="Jones T."/>
            <person name="Grant M."/>
            <person name="Ambacheew D."/>
            <person name="Muzemil S."/>
            <person name="Studholme D.J."/>
        </authorList>
    </citation>
    <scope>NUCLEOTIDE SEQUENCE [LARGE SCALE GENOMIC DNA]</scope>
</reference>
<organism evidence="2 3">
    <name type="scientific">Ensete ventricosum</name>
    <name type="common">Abyssinian banana</name>
    <name type="synonym">Musa ensete</name>
    <dbReference type="NCBI Taxonomy" id="4639"/>
    <lineage>
        <taxon>Eukaryota</taxon>
        <taxon>Viridiplantae</taxon>
        <taxon>Streptophyta</taxon>
        <taxon>Embryophyta</taxon>
        <taxon>Tracheophyta</taxon>
        <taxon>Spermatophyta</taxon>
        <taxon>Magnoliopsida</taxon>
        <taxon>Liliopsida</taxon>
        <taxon>Zingiberales</taxon>
        <taxon>Musaceae</taxon>
        <taxon>Ensete</taxon>
    </lineage>
</organism>
<feature type="compositionally biased region" description="Basic and acidic residues" evidence="1">
    <location>
        <begin position="69"/>
        <end position="86"/>
    </location>
</feature>
<feature type="region of interest" description="Disordered" evidence="1">
    <location>
        <begin position="1"/>
        <end position="104"/>
    </location>
</feature>
<feature type="compositionally biased region" description="Basic and acidic residues" evidence="1">
    <location>
        <begin position="1"/>
        <end position="24"/>
    </location>
</feature>
<evidence type="ECO:0000313" key="2">
    <source>
        <dbReference type="EMBL" id="RRT45158.1"/>
    </source>
</evidence>
<evidence type="ECO:0000313" key="3">
    <source>
        <dbReference type="Proteomes" id="UP000287651"/>
    </source>
</evidence>
<evidence type="ECO:0000256" key="1">
    <source>
        <dbReference type="SAM" id="MobiDB-lite"/>
    </source>
</evidence>
<protein>
    <submittedName>
        <fullName evidence="2">Uncharacterized protein</fullName>
    </submittedName>
</protein>
<comment type="caution">
    <text evidence="2">The sequence shown here is derived from an EMBL/GenBank/DDBJ whole genome shotgun (WGS) entry which is preliminary data.</text>
</comment>
<name>A0A426Y044_ENSVE</name>
<feature type="region of interest" description="Disordered" evidence="1">
    <location>
        <begin position="116"/>
        <end position="141"/>
    </location>
</feature>
<dbReference type="AlphaFoldDB" id="A0A426Y044"/>
<dbReference type="EMBL" id="AMZH03016018">
    <property type="protein sequence ID" value="RRT45158.1"/>
    <property type="molecule type" value="Genomic_DNA"/>
</dbReference>
<dbReference type="Proteomes" id="UP000287651">
    <property type="component" value="Unassembled WGS sequence"/>
</dbReference>
<proteinExistence type="predicted"/>